<keyword evidence="3" id="KW-0133">Cell shape</keyword>
<dbReference type="RefSeq" id="WP_172354154.1">
    <property type="nucleotide sequence ID" value="NZ_CP053661.1"/>
</dbReference>
<dbReference type="NCBIfam" id="NF010527">
    <property type="entry name" value="PRK13922.6-2"/>
    <property type="match status" value="1"/>
</dbReference>
<dbReference type="InterPro" id="IPR007221">
    <property type="entry name" value="MreC"/>
</dbReference>
<dbReference type="KEGG" id="theu:HPC62_05750"/>
<evidence type="ECO:0000256" key="1">
    <source>
        <dbReference type="ARBA" id="ARBA00009369"/>
    </source>
</evidence>
<dbReference type="InterPro" id="IPR042177">
    <property type="entry name" value="Cell/Rod_1"/>
</dbReference>
<comment type="similarity">
    <text evidence="1">Belongs to the MreC family.</text>
</comment>
<evidence type="ECO:0000256" key="3">
    <source>
        <dbReference type="ARBA" id="ARBA00022960"/>
    </source>
</evidence>
<keyword evidence="8" id="KW-1185">Reference proteome</keyword>
<evidence type="ECO:0000256" key="5">
    <source>
        <dbReference type="SAM" id="MobiDB-lite"/>
    </source>
</evidence>
<dbReference type="GO" id="GO:0005886">
    <property type="term" value="C:plasma membrane"/>
    <property type="evidence" value="ECO:0007669"/>
    <property type="project" value="TreeGrafter"/>
</dbReference>
<dbReference type="PANTHER" id="PTHR34138:SF1">
    <property type="entry name" value="CELL SHAPE-DETERMINING PROTEIN MREC"/>
    <property type="match status" value="1"/>
</dbReference>
<protein>
    <recommendedName>
        <fullName evidence="2">Cell shape-determining protein MreC</fullName>
    </recommendedName>
    <alternativeName>
        <fullName evidence="4">Cell shape protein MreC</fullName>
    </alternativeName>
</protein>
<dbReference type="Gene3D" id="2.40.10.340">
    <property type="entry name" value="Rod shape-determining protein MreC, domain 1"/>
    <property type="match status" value="1"/>
</dbReference>
<dbReference type="GO" id="GO:0008360">
    <property type="term" value="P:regulation of cell shape"/>
    <property type="evidence" value="ECO:0007669"/>
    <property type="project" value="UniProtKB-KW"/>
</dbReference>
<organism evidence="7 8">
    <name type="scientific">Thermoleptolyngbya sichuanensis A183</name>
    <dbReference type="NCBI Taxonomy" id="2737172"/>
    <lineage>
        <taxon>Bacteria</taxon>
        <taxon>Bacillati</taxon>
        <taxon>Cyanobacteriota</taxon>
        <taxon>Cyanophyceae</taxon>
        <taxon>Oculatellales</taxon>
        <taxon>Oculatellaceae</taxon>
        <taxon>Thermoleptolyngbya</taxon>
        <taxon>Thermoleptolyngbya sichuanensis</taxon>
    </lineage>
</organism>
<dbReference type="PANTHER" id="PTHR34138">
    <property type="entry name" value="CELL SHAPE-DETERMINING PROTEIN MREC"/>
    <property type="match status" value="1"/>
</dbReference>
<feature type="domain" description="Rod shape-determining protein MreC beta-barrel core" evidence="6">
    <location>
        <begin position="99"/>
        <end position="243"/>
    </location>
</feature>
<dbReference type="AlphaFoldDB" id="A0A6M8B4F9"/>
<feature type="region of interest" description="Disordered" evidence="5">
    <location>
        <begin position="244"/>
        <end position="266"/>
    </location>
</feature>
<dbReference type="InterPro" id="IPR055342">
    <property type="entry name" value="MreC_beta-barrel_core"/>
</dbReference>
<proteinExistence type="inferred from homology"/>
<gene>
    <name evidence="7" type="primary">mreC</name>
    <name evidence="7" type="ORF">HPC62_05750</name>
</gene>
<dbReference type="Pfam" id="PF04085">
    <property type="entry name" value="MreC"/>
    <property type="match status" value="1"/>
</dbReference>
<dbReference type="NCBIfam" id="TIGR00219">
    <property type="entry name" value="mreC"/>
    <property type="match status" value="1"/>
</dbReference>
<evidence type="ECO:0000259" key="6">
    <source>
        <dbReference type="Pfam" id="PF04085"/>
    </source>
</evidence>
<dbReference type="InterPro" id="IPR042175">
    <property type="entry name" value="Cell/Rod_MreC_2"/>
</dbReference>
<evidence type="ECO:0000313" key="8">
    <source>
        <dbReference type="Proteomes" id="UP000505210"/>
    </source>
</evidence>
<evidence type="ECO:0000313" key="7">
    <source>
        <dbReference type="EMBL" id="QKD81764.1"/>
    </source>
</evidence>
<feature type="compositionally biased region" description="Pro residues" evidence="5">
    <location>
        <begin position="245"/>
        <end position="266"/>
    </location>
</feature>
<accession>A0A6M8B4F9</accession>
<dbReference type="Gene3D" id="2.40.10.350">
    <property type="entry name" value="Rod shape-determining protein MreC, domain 2"/>
    <property type="match status" value="1"/>
</dbReference>
<reference evidence="7 8" key="1">
    <citation type="submission" date="2020-05" db="EMBL/GenBank/DDBJ databases">
        <title>Complete genome sequence of of a novel Thermoleptolyngbya strain isolated from hot springs of Ganzi, Sichuan China.</title>
        <authorList>
            <person name="Tang J."/>
            <person name="Daroch M."/>
            <person name="Li L."/>
            <person name="Waleron K."/>
            <person name="Waleron M."/>
            <person name="Waleron M."/>
        </authorList>
    </citation>
    <scope>NUCLEOTIDE SEQUENCE [LARGE SCALE GENOMIC DNA]</scope>
    <source>
        <strain evidence="7 8">PKUAC-SCTA183</strain>
    </source>
</reference>
<evidence type="ECO:0000256" key="4">
    <source>
        <dbReference type="ARBA" id="ARBA00032089"/>
    </source>
</evidence>
<sequence length="266" mass="28979">MYVLRRWWGKNGLRLGLAVLALSTAWMLRQTQGAFVLELYRAISAPFQAKGPTRAEILNNAQVQELQQRLIELESQNRRLQELLNYNTTQPQPGIAAPIIGRSADHWWQQVTLGRGRRDGVEVGSIVSGTGGLVGRVVQVTANTSRVLLVSDPTSRIGVTVSRSRFMGYMRGQSGNRAVMEFFEKVPDVKPGDVVSTSSFSQLFPPGLPVGRIESVDFSKSPAPEAIVELSAPISTLDWVLVAPNPKPAATEPPPPPPPPPDSTLP</sequence>
<evidence type="ECO:0000256" key="2">
    <source>
        <dbReference type="ARBA" id="ARBA00013855"/>
    </source>
</evidence>
<dbReference type="EMBL" id="CP053661">
    <property type="protein sequence ID" value="QKD81764.1"/>
    <property type="molecule type" value="Genomic_DNA"/>
</dbReference>
<name>A0A6M8B4F9_9CYAN</name>
<dbReference type="Proteomes" id="UP000505210">
    <property type="component" value="Chromosome"/>
</dbReference>